<dbReference type="Proteomes" id="UP000789739">
    <property type="component" value="Unassembled WGS sequence"/>
</dbReference>
<dbReference type="EMBL" id="CAJVPI010002318">
    <property type="protein sequence ID" value="CAG8640879.1"/>
    <property type="molecule type" value="Genomic_DNA"/>
</dbReference>
<comment type="caution">
    <text evidence="1">The sequence shown here is derived from an EMBL/GenBank/DDBJ whole genome shotgun (WGS) entry which is preliminary data.</text>
</comment>
<dbReference type="AlphaFoldDB" id="A0A9N9DLL6"/>
<keyword evidence="2" id="KW-1185">Reference proteome</keyword>
<accession>A0A9N9DLL6</accession>
<name>A0A9N9DLL6_9GLOM</name>
<gene>
    <name evidence="1" type="ORF">PBRASI_LOCUS9763</name>
</gene>
<sequence length="116" mass="12867">MANSHFYRRAMYAKIPNQHQHISKTAPAHYLHSTQTSETYAVYAANGAPPVLTKLLKFRNPPTTHAVPHDAALFLEADVRSVGLGKEILLWSLGLGGSTHVYQNGLDTIEVFIERV</sequence>
<organism evidence="1 2">
    <name type="scientific">Paraglomus brasilianum</name>
    <dbReference type="NCBI Taxonomy" id="144538"/>
    <lineage>
        <taxon>Eukaryota</taxon>
        <taxon>Fungi</taxon>
        <taxon>Fungi incertae sedis</taxon>
        <taxon>Mucoromycota</taxon>
        <taxon>Glomeromycotina</taxon>
        <taxon>Glomeromycetes</taxon>
        <taxon>Paraglomerales</taxon>
        <taxon>Paraglomeraceae</taxon>
        <taxon>Paraglomus</taxon>
    </lineage>
</organism>
<protein>
    <submittedName>
        <fullName evidence="1">1836_t:CDS:1</fullName>
    </submittedName>
</protein>
<reference evidence="1" key="1">
    <citation type="submission" date="2021-06" db="EMBL/GenBank/DDBJ databases">
        <authorList>
            <person name="Kallberg Y."/>
            <person name="Tangrot J."/>
            <person name="Rosling A."/>
        </authorList>
    </citation>
    <scope>NUCLEOTIDE SEQUENCE</scope>
    <source>
        <strain evidence="1">BR232B</strain>
    </source>
</reference>
<evidence type="ECO:0000313" key="1">
    <source>
        <dbReference type="EMBL" id="CAG8640879.1"/>
    </source>
</evidence>
<proteinExistence type="predicted"/>
<evidence type="ECO:0000313" key="2">
    <source>
        <dbReference type="Proteomes" id="UP000789739"/>
    </source>
</evidence>